<dbReference type="STRING" id="222136.BBW65_04090"/>
<dbReference type="InterPro" id="IPR028357">
    <property type="entry name" value="UDPglc_DH_bac"/>
</dbReference>
<name>A0A1B1U5M8_9HELI</name>
<feature type="binding site" evidence="12">
    <location>
        <position position="30"/>
    </location>
    <ligand>
        <name>NAD(+)</name>
        <dbReference type="ChEBI" id="CHEBI:57540"/>
    </ligand>
</feature>
<reference evidence="15" key="1">
    <citation type="submission" date="2016-07" db="EMBL/GenBank/DDBJ databases">
        <authorList>
            <person name="Florea S."/>
            <person name="Webb J.S."/>
            <person name="Jaromczyk J."/>
            <person name="Schardl C.L."/>
        </authorList>
    </citation>
    <scope>NUCLEOTIDE SEQUENCE [LARGE SCALE GENOMIC DNA]</scope>
    <source>
        <strain evidence="15">MIT 01-6242</strain>
    </source>
</reference>
<dbReference type="PIRSF" id="PIRSF000124">
    <property type="entry name" value="UDPglc_GDPman_dh"/>
    <property type="match status" value="1"/>
</dbReference>
<evidence type="ECO:0000256" key="5">
    <source>
        <dbReference type="ARBA" id="ARBA00023002"/>
    </source>
</evidence>
<feature type="binding site" evidence="12">
    <location>
        <position position="85"/>
    </location>
    <ligand>
        <name>NAD(+)</name>
        <dbReference type="ChEBI" id="CHEBI:57540"/>
    </ligand>
</feature>
<dbReference type="SUPFAM" id="SSF51735">
    <property type="entry name" value="NAD(P)-binding Rossmann-fold domains"/>
    <property type="match status" value="1"/>
</dbReference>
<dbReference type="AlphaFoldDB" id="A0A1B1U5M8"/>
<keyword evidence="5 9" id="KW-0560">Oxidoreductase</keyword>
<feature type="binding site" evidence="12">
    <location>
        <position position="120"/>
    </location>
    <ligand>
        <name>NAD(+)</name>
        <dbReference type="ChEBI" id="CHEBI:57540"/>
    </ligand>
</feature>
<gene>
    <name evidence="14" type="ORF">BBW65_04090</name>
</gene>
<dbReference type="GO" id="GO:0051287">
    <property type="term" value="F:NAD binding"/>
    <property type="evidence" value="ECO:0007669"/>
    <property type="project" value="InterPro"/>
</dbReference>
<evidence type="ECO:0000313" key="14">
    <source>
        <dbReference type="EMBL" id="ANV98031.1"/>
    </source>
</evidence>
<evidence type="ECO:0000256" key="12">
    <source>
        <dbReference type="PIRSR" id="PIRSR500134-3"/>
    </source>
</evidence>
<dbReference type="GO" id="GO:0000271">
    <property type="term" value="P:polysaccharide biosynthetic process"/>
    <property type="evidence" value="ECO:0007669"/>
    <property type="project" value="InterPro"/>
</dbReference>
<dbReference type="Pfam" id="PF03720">
    <property type="entry name" value="UDPG_MGDP_dh_C"/>
    <property type="match status" value="1"/>
</dbReference>
<proteinExistence type="inferred from homology"/>
<evidence type="ECO:0000256" key="10">
    <source>
        <dbReference type="PIRSR" id="PIRSR500134-1"/>
    </source>
</evidence>
<comment type="function">
    <text evidence="8">Catalyzes the conversion of UDP-glucose into UDP-glucuronate, one of the precursors of teichuronic acid.</text>
</comment>
<dbReference type="InterPro" id="IPR001732">
    <property type="entry name" value="UDP-Glc/GDP-Man_DH_N"/>
</dbReference>
<dbReference type="SUPFAM" id="SSF52413">
    <property type="entry name" value="UDP-glucose/GDP-mannose dehydrogenase C-terminal domain"/>
    <property type="match status" value="1"/>
</dbReference>
<dbReference type="RefSeq" id="WP_066340107.1">
    <property type="nucleotide sequence ID" value="NZ_CP016503.1"/>
</dbReference>
<evidence type="ECO:0000256" key="3">
    <source>
        <dbReference type="ARBA" id="ARBA00012954"/>
    </source>
</evidence>
<dbReference type="PANTHER" id="PTHR43750">
    <property type="entry name" value="UDP-GLUCOSE 6-DEHYDROGENASE TUAD"/>
    <property type="match status" value="1"/>
</dbReference>
<dbReference type="PANTHER" id="PTHR43750:SF3">
    <property type="entry name" value="UDP-GLUCOSE 6-DEHYDROGENASE TUAD"/>
    <property type="match status" value="1"/>
</dbReference>
<dbReference type="EMBL" id="CP016503">
    <property type="protein sequence ID" value="ANV98031.1"/>
    <property type="molecule type" value="Genomic_DNA"/>
</dbReference>
<dbReference type="InterPro" id="IPR008927">
    <property type="entry name" value="6-PGluconate_DH-like_C_sf"/>
</dbReference>
<keyword evidence="6 9" id="KW-0520">NAD</keyword>
<evidence type="ECO:0000259" key="13">
    <source>
        <dbReference type="SMART" id="SM00984"/>
    </source>
</evidence>
<evidence type="ECO:0000256" key="8">
    <source>
        <dbReference type="ARBA" id="ARBA00053241"/>
    </source>
</evidence>
<dbReference type="PIRSF" id="PIRSF500134">
    <property type="entry name" value="UDPglc_DH_bac"/>
    <property type="match status" value="1"/>
</dbReference>
<dbReference type="InterPro" id="IPR036291">
    <property type="entry name" value="NAD(P)-bd_dom_sf"/>
</dbReference>
<dbReference type="FunFam" id="1.20.5.100:FF:000001">
    <property type="entry name" value="UDP-glucose 6-dehydrogenase"/>
    <property type="match status" value="1"/>
</dbReference>
<dbReference type="Gene3D" id="1.20.5.100">
    <property type="entry name" value="Cytochrome c1, transmembrane anchor, C-terminal"/>
    <property type="match status" value="1"/>
</dbReference>
<feature type="binding site" evidence="12">
    <location>
        <position position="35"/>
    </location>
    <ligand>
        <name>NAD(+)</name>
        <dbReference type="ChEBI" id="CHEBI:57540"/>
    </ligand>
</feature>
<feature type="domain" description="UDP-glucose/GDP-mannose dehydrogenase C-terminal" evidence="13">
    <location>
        <begin position="319"/>
        <end position="423"/>
    </location>
</feature>
<feature type="active site" description="Nucleophile" evidence="10">
    <location>
        <position position="265"/>
    </location>
</feature>
<comment type="catalytic activity">
    <reaction evidence="7 9">
        <text>UDP-alpha-D-glucose + 2 NAD(+) + H2O = UDP-alpha-D-glucuronate + 2 NADH + 3 H(+)</text>
        <dbReference type="Rhea" id="RHEA:23596"/>
        <dbReference type="ChEBI" id="CHEBI:15377"/>
        <dbReference type="ChEBI" id="CHEBI:15378"/>
        <dbReference type="ChEBI" id="CHEBI:57540"/>
        <dbReference type="ChEBI" id="CHEBI:57945"/>
        <dbReference type="ChEBI" id="CHEBI:58052"/>
        <dbReference type="ChEBI" id="CHEBI:58885"/>
        <dbReference type="EC" id="1.1.1.22"/>
    </reaction>
</comment>
<comment type="similarity">
    <text evidence="2 9">Belongs to the UDP-glucose/GDP-mannose dehydrogenase family.</text>
</comment>
<dbReference type="OrthoDB" id="9803238at2"/>
<organism evidence="14 15">
    <name type="scientific">Helicobacter enhydrae</name>
    <dbReference type="NCBI Taxonomy" id="222136"/>
    <lineage>
        <taxon>Bacteria</taxon>
        <taxon>Pseudomonadati</taxon>
        <taxon>Campylobacterota</taxon>
        <taxon>Epsilonproteobacteria</taxon>
        <taxon>Campylobacterales</taxon>
        <taxon>Helicobacteraceae</taxon>
        <taxon>Helicobacter</taxon>
    </lineage>
</organism>
<dbReference type="UniPathway" id="UPA00038">
    <property type="reaction ID" value="UER00491"/>
</dbReference>
<evidence type="ECO:0000256" key="4">
    <source>
        <dbReference type="ARBA" id="ARBA00015132"/>
    </source>
</evidence>
<evidence type="ECO:0000256" key="9">
    <source>
        <dbReference type="PIRNR" id="PIRNR000124"/>
    </source>
</evidence>
<feature type="binding site" evidence="11">
    <location>
        <position position="262"/>
    </location>
    <ligand>
        <name>substrate</name>
    </ligand>
</feature>
<evidence type="ECO:0000313" key="15">
    <source>
        <dbReference type="Proteomes" id="UP000092884"/>
    </source>
</evidence>
<dbReference type="SUPFAM" id="SSF48179">
    <property type="entry name" value="6-phosphogluconate dehydrogenase C-terminal domain-like"/>
    <property type="match status" value="1"/>
</dbReference>
<dbReference type="SMART" id="SM00984">
    <property type="entry name" value="UDPG_MGDP_dh_C"/>
    <property type="match status" value="1"/>
</dbReference>
<feature type="binding site" evidence="11">
    <location>
        <position position="209"/>
    </location>
    <ligand>
        <name>substrate</name>
    </ligand>
</feature>
<dbReference type="EC" id="1.1.1.22" evidence="3 9"/>
<dbReference type="InterPro" id="IPR014027">
    <property type="entry name" value="UDP-Glc/GDP-Man_DH_C"/>
</dbReference>
<feature type="binding site" evidence="12">
    <location>
        <position position="157"/>
    </location>
    <ligand>
        <name>NAD(+)</name>
        <dbReference type="ChEBI" id="CHEBI:57540"/>
    </ligand>
</feature>
<dbReference type="Pfam" id="PF03721">
    <property type="entry name" value="UDPG_MGDP_dh_N"/>
    <property type="match status" value="1"/>
</dbReference>
<evidence type="ECO:0000256" key="1">
    <source>
        <dbReference type="ARBA" id="ARBA00004701"/>
    </source>
</evidence>
<keyword evidence="15" id="KW-1185">Reference proteome</keyword>
<evidence type="ECO:0000256" key="2">
    <source>
        <dbReference type="ARBA" id="ARBA00006601"/>
    </source>
</evidence>
<dbReference type="Proteomes" id="UP000092884">
    <property type="component" value="Chromosome"/>
</dbReference>
<feature type="binding site" evidence="12">
    <location>
        <position position="268"/>
    </location>
    <ligand>
        <name>NAD(+)</name>
        <dbReference type="ChEBI" id="CHEBI:57540"/>
    </ligand>
</feature>
<feature type="binding site" evidence="12">
    <location>
        <position position="333"/>
    </location>
    <ligand>
        <name>NAD(+)</name>
        <dbReference type="ChEBI" id="CHEBI:57540"/>
    </ligand>
</feature>
<dbReference type="InterPro" id="IPR036220">
    <property type="entry name" value="UDP-Glc/GDP-Man_DH_C_sf"/>
</dbReference>
<dbReference type="InterPro" id="IPR017476">
    <property type="entry name" value="UDP-Glc/GDP-Man"/>
</dbReference>
<dbReference type="GO" id="GO:0006065">
    <property type="term" value="P:UDP-glucuronate biosynthetic process"/>
    <property type="evidence" value="ECO:0007669"/>
    <property type="project" value="UniProtKB-UniPathway"/>
</dbReference>
<dbReference type="InterPro" id="IPR014026">
    <property type="entry name" value="UDP-Glc/GDP-Man_DH_dimer"/>
</dbReference>
<dbReference type="KEGG" id="het:BBW65_04090"/>
<sequence length="441" mass="49321">MKITIVGSGYVGLVSGACFAQMGNCVTCFDVDTHKITALNQASIPIYEPGLKEIVQENLNKNLFFTTNPQDAYKDALVIFIAVGTPMGEDGSADLSYVLAVAKQIGAYIDSYCVIVDKSTVPIGTATLVKETISSELKKRKIHIDFDVISNPEFLKEGKAIADFMSPDRIVIGSDSSKATQIMQELYTPFTLKKERFITMDIKSAEMTKYAANAMLATKISFINEMSQICEKVGADINAVRIGIGSDPRIGYDFIYPGIGYGGSCFPKDIQALEKIAKDVKLQPKILQAVQAVNQEQKIHFVHKITQYFGEKLEGKTFAIWGLSFKPETDDMRESPSLFILRSLHQMGAKLQAYDPKAMENAKFYLKDLKNLSYFQDKYLALQDCDALCVLTEWQEFRSPDFTRIASNLKAKIIFDGRNIYTNCDFEKFDLTYRCIGKIDV</sequence>
<dbReference type="GO" id="GO:0003979">
    <property type="term" value="F:UDP-glucose 6-dehydrogenase activity"/>
    <property type="evidence" value="ECO:0007669"/>
    <property type="project" value="UniProtKB-EC"/>
</dbReference>
<accession>A0A1B1U5M8</accession>
<dbReference type="PROSITE" id="PS51257">
    <property type="entry name" value="PROKAR_LIPOPROTEIN"/>
    <property type="match status" value="1"/>
</dbReference>
<feature type="binding site" evidence="11">
    <location>
        <begin position="254"/>
        <end position="258"/>
    </location>
    <ligand>
        <name>substrate</name>
    </ligand>
</feature>
<evidence type="ECO:0000256" key="6">
    <source>
        <dbReference type="ARBA" id="ARBA00023027"/>
    </source>
</evidence>
<feature type="binding site" evidence="11">
    <location>
        <position position="326"/>
    </location>
    <ligand>
        <name>substrate</name>
    </ligand>
</feature>
<dbReference type="Gene3D" id="3.40.50.720">
    <property type="entry name" value="NAD(P)-binding Rossmann-like Domain"/>
    <property type="match status" value="2"/>
</dbReference>
<evidence type="ECO:0000256" key="11">
    <source>
        <dbReference type="PIRSR" id="PIRSR500134-2"/>
    </source>
</evidence>
<comment type="pathway">
    <text evidence="1">Nucleotide-sugar biosynthesis; UDP-alpha-D-glucuronate biosynthesis; UDP-alpha-D-glucuronate from UDP-alpha-D-glucose: step 1/1.</text>
</comment>
<dbReference type="Pfam" id="PF00984">
    <property type="entry name" value="UDPG_MGDP_dh"/>
    <property type="match status" value="1"/>
</dbReference>
<protein>
    <recommendedName>
        <fullName evidence="4 9">UDP-glucose 6-dehydrogenase</fullName>
        <ecNumber evidence="3 9">1.1.1.22</ecNumber>
    </recommendedName>
</protein>
<dbReference type="NCBIfam" id="TIGR03026">
    <property type="entry name" value="NDP-sugDHase"/>
    <property type="match status" value="1"/>
</dbReference>
<evidence type="ECO:0000256" key="7">
    <source>
        <dbReference type="ARBA" id="ARBA00047473"/>
    </source>
</evidence>
<feature type="binding site" evidence="11">
    <location>
        <begin position="154"/>
        <end position="157"/>
    </location>
    <ligand>
        <name>substrate</name>
    </ligand>
</feature>